<sequence length="85" mass="9335">MSEDDPDITDPTDVARLAFGNEDGVVWGDLTWQSYVDTHDDGTITVDVYPDTNPLGERGDIPGLRYRVEYIGHAPDPGDQNTGRA</sequence>
<organism evidence="1 2">
    <name type="scientific">Amycolatopsis magusensis</name>
    <dbReference type="NCBI Taxonomy" id="882444"/>
    <lineage>
        <taxon>Bacteria</taxon>
        <taxon>Bacillati</taxon>
        <taxon>Actinomycetota</taxon>
        <taxon>Actinomycetes</taxon>
        <taxon>Pseudonocardiales</taxon>
        <taxon>Pseudonocardiaceae</taxon>
        <taxon>Amycolatopsis</taxon>
    </lineage>
</organism>
<keyword evidence="2" id="KW-1185">Reference proteome</keyword>
<proteinExistence type="predicted"/>
<accession>A0ABS4PWT9</accession>
<reference evidence="1 2" key="1">
    <citation type="submission" date="2021-03" db="EMBL/GenBank/DDBJ databases">
        <title>Sequencing the genomes of 1000 actinobacteria strains.</title>
        <authorList>
            <person name="Klenk H.-P."/>
        </authorList>
    </citation>
    <scope>NUCLEOTIDE SEQUENCE [LARGE SCALE GENOMIC DNA]</scope>
    <source>
        <strain evidence="1 2">DSM 45510</strain>
    </source>
</reference>
<protein>
    <submittedName>
        <fullName evidence="1">Uncharacterized protein</fullName>
    </submittedName>
</protein>
<gene>
    <name evidence="1" type="ORF">JOM49_005423</name>
</gene>
<dbReference type="EMBL" id="JAGGMS010000001">
    <property type="protein sequence ID" value="MBP2183897.1"/>
    <property type="molecule type" value="Genomic_DNA"/>
</dbReference>
<dbReference type="Proteomes" id="UP000741013">
    <property type="component" value="Unassembled WGS sequence"/>
</dbReference>
<evidence type="ECO:0000313" key="1">
    <source>
        <dbReference type="EMBL" id="MBP2183897.1"/>
    </source>
</evidence>
<name>A0ABS4PWT9_9PSEU</name>
<dbReference type="RefSeq" id="WP_209666981.1">
    <property type="nucleotide sequence ID" value="NZ_JAGGMS010000001.1"/>
</dbReference>
<evidence type="ECO:0000313" key="2">
    <source>
        <dbReference type="Proteomes" id="UP000741013"/>
    </source>
</evidence>
<comment type="caution">
    <text evidence="1">The sequence shown here is derived from an EMBL/GenBank/DDBJ whole genome shotgun (WGS) entry which is preliminary data.</text>
</comment>